<dbReference type="InterPro" id="IPR000873">
    <property type="entry name" value="AMP-dep_synth/lig_dom"/>
</dbReference>
<dbReference type="GO" id="GO:0019748">
    <property type="term" value="P:secondary metabolic process"/>
    <property type="evidence" value="ECO:0007669"/>
    <property type="project" value="TreeGrafter"/>
</dbReference>
<evidence type="ECO:0000256" key="2">
    <source>
        <dbReference type="ARBA" id="ARBA00022598"/>
    </source>
</evidence>
<evidence type="ECO:0000259" key="3">
    <source>
        <dbReference type="Pfam" id="PF00501"/>
    </source>
</evidence>
<comment type="similarity">
    <text evidence="1">Belongs to the ATP-dependent AMP-binding enzyme family.</text>
</comment>
<dbReference type="Pfam" id="PF00501">
    <property type="entry name" value="AMP-binding"/>
    <property type="match status" value="1"/>
</dbReference>
<dbReference type="Proteomes" id="UP001301769">
    <property type="component" value="Unassembled WGS sequence"/>
</dbReference>
<dbReference type="InterPro" id="IPR020845">
    <property type="entry name" value="AMP-binding_CS"/>
</dbReference>
<dbReference type="PANTHER" id="PTHR24096:SF149">
    <property type="entry name" value="AMP-BINDING DOMAIN-CONTAINING PROTEIN-RELATED"/>
    <property type="match status" value="1"/>
</dbReference>
<dbReference type="EMBL" id="MU858340">
    <property type="protein sequence ID" value="KAK4206892.1"/>
    <property type="molecule type" value="Genomic_DNA"/>
</dbReference>
<dbReference type="SUPFAM" id="SSF56801">
    <property type="entry name" value="Acetyl-CoA synthetase-like"/>
    <property type="match status" value="1"/>
</dbReference>
<name>A0AAN6Y058_9PEZI</name>
<dbReference type="PROSITE" id="PS00455">
    <property type="entry name" value="AMP_BINDING"/>
    <property type="match status" value="1"/>
</dbReference>
<dbReference type="GO" id="GO:0016405">
    <property type="term" value="F:CoA-ligase activity"/>
    <property type="evidence" value="ECO:0007669"/>
    <property type="project" value="TreeGrafter"/>
</dbReference>
<dbReference type="AlphaFoldDB" id="A0AAN6Y058"/>
<dbReference type="Pfam" id="PF13193">
    <property type="entry name" value="AMP-binding_C"/>
    <property type="match status" value="1"/>
</dbReference>
<protein>
    <submittedName>
        <fullName evidence="5">4-coumarate--CoA ligase</fullName>
    </submittedName>
</protein>
<feature type="domain" description="AMP-dependent synthetase/ligase" evidence="3">
    <location>
        <begin position="47"/>
        <end position="435"/>
    </location>
</feature>
<comment type="caution">
    <text evidence="5">The sequence shown here is derived from an EMBL/GenBank/DDBJ whole genome shotgun (WGS) entry which is preliminary data.</text>
</comment>
<reference evidence="5" key="1">
    <citation type="journal article" date="2023" name="Mol. Phylogenet. Evol.">
        <title>Genome-scale phylogeny and comparative genomics of the fungal order Sordariales.</title>
        <authorList>
            <person name="Hensen N."/>
            <person name="Bonometti L."/>
            <person name="Westerberg I."/>
            <person name="Brannstrom I.O."/>
            <person name="Guillou S."/>
            <person name="Cros-Aarteil S."/>
            <person name="Calhoun S."/>
            <person name="Haridas S."/>
            <person name="Kuo A."/>
            <person name="Mondo S."/>
            <person name="Pangilinan J."/>
            <person name="Riley R."/>
            <person name="LaButti K."/>
            <person name="Andreopoulos B."/>
            <person name="Lipzen A."/>
            <person name="Chen C."/>
            <person name="Yan M."/>
            <person name="Daum C."/>
            <person name="Ng V."/>
            <person name="Clum A."/>
            <person name="Steindorff A."/>
            <person name="Ohm R.A."/>
            <person name="Martin F."/>
            <person name="Silar P."/>
            <person name="Natvig D.O."/>
            <person name="Lalanne C."/>
            <person name="Gautier V."/>
            <person name="Ament-Velasquez S.L."/>
            <person name="Kruys A."/>
            <person name="Hutchinson M.I."/>
            <person name="Powell A.J."/>
            <person name="Barry K."/>
            <person name="Miller A.N."/>
            <person name="Grigoriev I.V."/>
            <person name="Debuchy R."/>
            <person name="Gladieux P."/>
            <person name="Hiltunen Thoren M."/>
            <person name="Johannesson H."/>
        </authorList>
    </citation>
    <scope>NUCLEOTIDE SEQUENCE</scope>
    <source>
        <strain evidence="5">PSN293</strain>
    </source>
</reference>
<keyword evidence="6" id="KW-1185">Reference proteome</keyword>
<accession>A0AAN6Y058</accession>
<organism evidence="5 6">
    <name type="scientific">Rhypophila decipiens</name>
    <dbReference type="NCBI Taxonomy" id="261697"/>
    <lineage>
        <taxon>Eukaryota</taxon>
        <taxon>Fungi</taxon>
        <taxon>Dikarya</taxon>
        <taxon>Ascomycota</taxon>
        <taxon>Pezizomycotina</taxon>
        <taxon>Sordariomycetes</taxon>
        <taxon>Sordariomycetidae</taxon>
        <taxon>Sordariales</taxon>
        <taxon>Naviculisporaceae</taxon>
        <taxon>Rhypophila</taxon>
    </lineage>
</organism>
<gene>
    <name evidence="5" type="ORF">QBC37DRAFT_434275</name>
</gene>
<dbReference type="InterPro" id="IPR025110">
    <property type="entry name" value="AMP-bd_C"/>
</dbReference>
<sequence>MASTVDRSNGRIIYKAAKSQPFPQVDVLTLLFDHPACSALDNTIVHASAADPSQGVTKSQLRTLVTSTAHLLRHRYGIGSSGPGKDVCLCIATGHFQMPTLFYATIAADGVFSASNPGSTAKELAVQLSQVKAKLVFCTEETKPTALAAAKLINLSPDRVLLFSSDTSNNLSLYSGSTNQPIPLPGSHHPWTRITSPKILSTLPICILFSSGTTGPPKGCKLSHTNIVSEATLVLDPLLQFYRSHPSPEKRALAGPPTKFRTIAHLPAAHIAGIQGYFINQFYLGGTTYWMTRFDFPQFLEYSKKYQMTQFFSVPPIFLAIAKSPMVTDHFDSVDFAISGAAPMGKDLQTAARQKLGRGKASLSQTWGLSETTGSITAMSREWVDKNGGDDLTGSVSFLIANAEARIVDEAGKDVQPGERGEIWVRGFNVVTGYWENDEVDRASFCEDELGGEKWFMTGDVALWRKDTGMFYIVDRKKELIKYKGNQVAPAELEALLVTDERILDAAVIGVDDLGEGTEVPRAYVVPVDPKAVTPAEIVEWVAGQVSNHKRLRGGVVFMEAIPKSPSGKILRKDLRELAKKETAGVVSKL</sequence>
<feature type="domain" description="AMP-binding enzyme C-terminal" evidence="4">
    <location>
        <begin position="492"/>
        <end position="569"/>
    </location>
</feature>
<evidence type="ECO:0000256" key="1">
    <source>
        <dbReference type="ARBA" id="ARBA00006432"/>
    </source>
</evidence>
<dbReference type="Gene3D" id="3.30.300.30">
    <property type="match status" value="1"/>
</dbReference>
<dbReference type="InterPro" id="IPR042099">
    <property type="entry name" value="ANL_N_sf"/>
</dbReference>
<reference evidence="5" key="2">
    <citation type="submission" date="2023-05" db="EMBL/GenBank/DDBJ databases">
        <authorList>
            <consortium name="Lawrence Berkeley National Laboratory"/>
            <person name="Steindorff A."/>
            <person name="Hensen N."/>
            <person name="Bonometti L."/>
            <person name="Westerberg I."/>
            <person name="Brannstrom I.O."/>
            <person name="Guillou S."/>
            <person name="Cros-Aarteil S."/>
            <person name="Calhoun S."/>
            <person name="Haridas S."/>
            <person name="Kuo A."/>
            <person name="Mondo S."/>
            <person name="Pangilinan J."/>
            <person name="Riley R."/>
            <person name="Labutti K."/>
            <person name="Andreopoulos B."/>
            <person name="Lipzen A."/>
            <person name="Chen C."/>
            <person name="Yanf M."/>
            <person name="Daum C."/>
            <person name="Ng V."/>
            <person name="Clum A."/>
            <person name="Ohm R."/>
            <person name="Martin F."/>
            <person name="Silar P."/>
            <person name="Natvig D."/>
            <person name="Lalanne C."/>
            <person name="Gautier V."/>
            <person name="Ament-Velasquez S.L."/>
            <person name="Kruys A."/>
            <person name="Hutchinson M.I."/>
            <person name="Powell A.J."/>
            <person name="Barry K."/>
            <person name="Miller A.N."/>
            <person name="Grigoriev I.V."/>
            <person name="Debuchy R."/>
            <person name="Gladieux P."/>
            <person name="Thoren M.H."/>
            <person name="Johannesson H."/>
        </authorList>
    </citation>
    <scope>NUCLEOTIDE SEQUENCE</scope>
    <source>
        <strain evidence="5">PSN293</strain>
    </source>
</reference>
<evidence type="ECO:0000259" key="4">
    <source>
        <dbReference type="Pfam" id="PF13193"/>
    </source>
</evidence>
<dbReference type="InterPro" id="IPR045851">
    <property type="entry name" value="AMP-bd_C_sf"/>
</dbReference>
<dbReference type="PANTHER" id="PTHR24096">
    <property type="entry name" value="LONG-CHAIN-FATTY-ACID--COA LIGASE"/>
    <property type="match status" value="1"/>
</dbReference>
<evidence type="ECO:0000313" key="6">
    <source>
        <dbReference type="Proteomes" id="UP001301769"/>
    </source>
</evidence>
<dbReference type="Gene3D" id="3.40.50.12780">
    <property type="entry name" value="N-terminal domain of ligase-like"/>
    <property type="match status" value="1"/>
</dbReference>
<proteinExistence type="inferred from homology"/>
<keyword evidence="2 5" id="KW-0436">Ligase</keyword>
<evidence type="ECO:0000313" key="5">
    <source>
        <dbReference type="EMBL" id="KAK4206892.1"/>
    </source>
</evidence>
<dbReference type="FunFam" id="3.30.300.30:FF:000007">
    <property type="entry name" value="4-coumarate--CoA ligase 2"/>
    <property type="match status" value="1"/>
</dbReference>